<dbReference type="RefSeq" id="WP_127827695.1">
    <property type="nucleotide sequence ID" value="NZ_RZYA01000003.1"/>
</dbReference>
<dbReference type="AlphaFoldDB" id="A0A437PYV4"/>
<dbReference type="EMBL" id="RZYA01000003">
    <property type="protein sequence ID" value="RVU27437.1"/>
    <property type="molecule type" value="Genomic_DNA"/>
</dbReference>
<reference evidence="1 2" key="1">
    <citation type="submission" date="2019-01" db="EMBL/GenBank/DDBJ databases">
        <title>Genome sequences of Streptomyces and Rhizobium isolates collected from root and soil.</title>
        <authorList>
            <person name="Chhettri S."/>
            <person name="Sevigny J.L."/>
            <person name="Sen A."/>
            <person name="Ennis N."/>
            <person name="Tisa L."/>
        </authorList>
    </citation>
    <scope>NUCLEOTIDE SEQUENCE [LARGE SCALE GENOMIC DNA]</scope>
    <source>
        <strain evidence="1 2">San01</strain>
    </source>
</reference>
<sequence>MSVLNFPDVERLVVDFLKTRTELAGTTVDNRPPSGFDGTQQVVLVSRSGGTWIDDLYLDHPIVDLEVYAADKTTAHTISLAARACVHELQGTGYGTAIVTDVAEAEGPRWYPDYNRPASNRYLTRLQLSVRPA</sequence>
<accession>A0A437PYV4</accession>
<comment type="caution">
    <text evidence="1">The sequence shown here is derived from an EMBL/GenBank/DDBJ whole genome shotgun (WGS) entry which is preliminary data.</text>
</comment>
<name>A0A437PYV4_9ACTN</name>
<dbReference type="Proteomes" id="UP000283128">
    <property type="component" value="Unassembled WGS sequence"/>
</dbReference>
<gene>
    <name evidence="1" type="ORF">EOT10_09750</name>
</gene>
<evidence type="ECO:0000313" key="2">
    <source>
        <dbReference type="Proteomes" id="UP000283128"/>
    </source>
</evidence>
<evidence type="ECO:0008006" key="3">
    <source>
        <dbReference type="Google" id="ProtNLM"/>
    </source>
</evidence>
<proteinExistence type="predicted"/>
<keyword evidence="2" id="KW-1185">Reference proteome</keyword>
<protein>
    <recommendedName>
        <fullName evidence="3">DUF3168 domain-containing protein</fullName>
    </recommendedName>
</protein>
<evidence type="ECO:0000313" key="1">
    <source>
        <dbReference type="EMBL" id="RVU27437.1"/>
    </source>
</evidence>
<dbReference type="OrthoDB" id="3625315at2"/>
<organism evidence="1 2">
    <name type="scientific">Streptomyces antnestii</name>
    <dbReference type="NCBI Taxonomy" id="2494256"/>
    <lineage>
        <taxon>Bacteria</taxon>
        <taxon>Bacillati</taxon>
        <taxon>Actinomycetota</taxon>
        <taxon>Actinomycetes</taxon>
        <taxon>Kitasatosporales</taxon>
        <taxon>Streptomycetaceae</taxon>
        <taxon>Streptomyces</taxon>
    </lineage>
</organism>